<evidence type="ECO:0000313" key="4">
    <source>
        <dbReference type="Proteomes" id="UP001292094"/>
    </source>
</evidence>
<evidence type="ECO:0000256" key="1">
    <source>
        <dbReference type="ARBA" id="ARBA00008685"/>
    </source>
</evidence>
<keyword evidence="4" id="KW-1185">Reference proteome</keyword>
<dbReference type="GO" id="GO:0016020">
    <property type="term" value="C:membrane"/>
    <property type="evidence" value="ECO:0007669"/>
    <property type="project" value="InterPro"/>
</dbReference>
<dbReference type="Proteomes" id="UP001292094">
    <property type="component" value="Unassembled WGS sequence"/>
</dbReference>
<evidence type="ECO:0000313" key="3">
    <source>
        <dbReference type="EMBL" id="KAK4314413.1"/>
    </source>
</evidence>
<sequence length="120" mass="13957">MWNWERIVLGMWMLATLVISRSYGGNLMSLLAVRHIPQPYQSLRDMLDDPSVTMIWEANSAYVQYYRELVITDDEAVICITRQDNESSLSPSGKKRHTLASCCVRPMLQRITTVRFKFKL</sequence>
<dbReference type="InterPro" id="IPR001320">
    <property type="entry name" value="Iontro_rcpt_C"/>
</dbReference>
<organism evidence="3 4">
    <name type="scientific">Petrolisthes manimaculis</name>
    <dbReference type="NCBI Taxonomy" id="1843537"/>
    <lineage>
        <taxon>Eukaryota</taxon>
        <taxon>Metazoa</taxon>
        <taxon>Ecdysozoa</taxon>
        <taxon>Arthropoda</taxon>
        <taxon>Crustacea</taxon>
        <taxon>Multicrustacea</taxon>
        <taxon>Malacostraca</taxon>
        <taxon>Eumalacostraca</taxon>
        <taxon>Eucarida</taxon>
        <taxon>Decapoda</taxon>
        <taxon>Pleocyemata</taxon>
        <taxon>Anomura</taxon>
        <taxon>Galatheoidea</taxon>
        <taxon>Porcellanidae</taxon>
        <taxon>Petrolisthes</taxon>
    </lineage>
</organism>
<dbReference type="Pfam" id="PF00060">
    <property type="entry name" value="Lig_chan"/>
    <property type="match status" value="1"/>
</dbReference>
<gene>
    <name evidence="3" type="ORF">Pmani_014300</name>
</gene>
<dbReference type="GO" id="GO:0015276">
    <property type="term" value="F:ligand-gated monoatomic ion channel activity"/>
    <property type="evidence" value="ECO:0007669"/>
    <property type="project" value="InterPro"/>
</dbReference>
<dbReference type="AlphaFoldDB" id="A0AAE1PTV0"/>
<comment type="caution">
    <text evidence="3">The sequence shown here is derived from an EMBL/GenBank/DDBJ whole genome shotgun (WGS) entry which is preliminary data.</text>
</comment>
<protein>
    <recommendedName>
        <fullName evidence="2">Ionotropic glutamate receptor C-terminal domain-containing protein</fullName>
    </recommendedName>
</protein>
<feature type="domain" description="Ionotropic glutamate receptor C-terminal" evidence="2">
    <location>
        <begin position="4"/>
        <end position="76"/>
    </location>
</feature>
<accession>A0AAE1PTV0</accession>
<proteinExistence type="inferred from homology"/>
<dbReference type="EMBL" id="JAWZYT010001224">
    <property type="protein sequence ID" value="KAK4314413.1"/>
    <property type="molecule type" value="Genomic_DNA"/>
</dbReference>
<comment type="similarity">
    <text evidence="1">Belongs to the glutamate-gated ion channel (TC 1.A.10.1) family.</text>
</comment>
<evidence type="ECO:0000259" key="2">
    <source>
        <dbReference type="Pfam" id="PF00060"/>
    </source>
</evidence>
<name>A0AAE1PTV0_9EUCA</name>
<reference evidence="3" key="1">
    <citation type="submission" date="2023-11" db="EMBL/GenBank/DDBJ databases">
        <title>Genome assemblies of two species of porcelain crab, Petrolisthes cinctipes and Petrolisthes manimaculis (Anomura: Porcellanidae).</title>
        <authorList>
            <person name="Angst P."/>
        </authorList>
    </citation>
    <scope>NUCLEOTIDE SEQUENCE</scope>
    <source>
        <strain evidence="3">PB745_02</strain>
        <tissue evidence="3">Gill</tissue>
    </source>
</reference>
<dbReference type="Gene3D" id="1.10.287.70">
    <property type="match status" value="1"/>
</dbReference>